<organism evidence="2 3">
    <name type="scientific">Tanacetum coccineum</name>
    <dbReference type="NCBI Taxonomy" id="301880"/>
    <lineage>
        <taxon>Eukaryota</taxon>
        <taxon>Viridiplantae</taxon>
        <taxon>Streptophyta</taxon>
        <taxon>Embryophyta</taxon>
        <taxon>Tracheophyta</taxon>
        <taxon>Spermatophyta</taxon>
        <taxon>Magnoliopsida</taxon>
        <taxon>eudicotyledons</taxon>
        <taxon>Gunneridae</taxon>
        <taxon>Pentapetalae</taxon>
        <taxon>asterids</taxon>
        <taxon>campanulids</taxon>
        <taxon>Asterales</taxon>
        <taxon>Asteraceae</taxon>
        <taxon>Asteroideae</taxon>
        <taxon>Anthemideae</taxon>
        <taxon>Anthemidinae</taxon>
        <taxon>Tanacetum</taxon>
    </lineage>
</organism>
<evidence type="ECO:0000259" key="1">
    <source>
        <dbReference type="Pfam" id="PF22936"/>
    </source>
</evidence>
<sequence length="303" mass="34785">MNHPQLLLRVTKALQLQKLSKLKNVKIEDDPPLAIVMKELNNLKLQINKNQSSYSKNNQPHQCERTDHRTCDHVEYISTKNMSQHLKCLGYDDDTHGHNRIISLRRGIKHRNPRHVMKSYETCGSTFHTTTDHNDIEWFIRGEELHAKMAKALKSSKAESSNANRSKTHTICVCSRHMTGVNSYLHKYVEQPRPKVVFRDDFTCTTEGYGSIKCNGMVFIKVAFVNGLKYNLISISQLCDAKYIVQFDEKRGTIFNSNKEVVMVALRVRDVYVLDMTSSAQESCFFAKALKISTDFGIKDLLI</sequence>
<reference evidence="2" key="2">
    <citation type="submission" date="2022-01" db="EMBL/GenBank/DDBJ databases">
        <authorList>
            <person name="Yamashiro T."/>
            <person name="Shiraishi A."/>
            <person name="Satake H."/>
            <person name="Nakayama K."/>
        </authorList>
    </citation>
    <scope>NUCLEOTIDE SEQUENCE</scope>
</reference>
<dbReference type="EMBL" id="BQNB010014243">
    <property type="protein sequence ID" value="GJT25821.1"/>
    <property type="molecule type" value="Genomic_DNA"/>
</dbReference>
<name>A0ABQ5CFH6_9ASTR</name>
<proteinExistence type="predicted"/>
<comment type="caution">
    <text evidence="2">The sequence shown here is derived from an EMBL/GenBank/DDBJ whole genome shotgun (WGS) entry which is preliminary data.</text>
</comment>
<gene>
    <name evidence="2" type="ORF">Tco_0895758</name>
</gene>
<feature type="domain" description="Retrovirus-related Pol polyprotein from transposon TNT 1-94-like beta-barrel" evidence="1">
    <location>
        <begin position="174"/>
        <end position="243"/>
    </location>
</feature>
<dbReference type="InterPro" id="IPR054722">
    <property type="entry name" value="PolX-like_BBD"/>
</dbReference>
<protein>
    <recommendedName>
        <fullName evidence="1">Retrovirus-related Pol polyprotein from transposon TNT 1-94-like beta-barrel domain-containing protein</fullName>
    </recommendedName>
</protein>
<accession>A0ABQ5CFH6</accession>
<evidence type="ECO:0000313" key="2">
    <source>
        <dbReference type="EMBL" id="GJT25821.1"/>
    </source>
</evidence>
<reference evidence="2" key="1">
    <citation type="journal article" date="2022" name="Int. J. Mol. Sci.">
        <title>Draft Genome of Tanacetum Coccineum: Genomic Comparison of Closely Related Tanacetum-Family Plants.</title>
        <authorList>
            <person name="Yamashiro T."/>
            <person name="Shiraishi A."/>
            <person name="Nakayama K."/>
            <person name="Satake H."/>
        </authorList>
    </citation>
    <scope>NUCLEOTIDE SEQUENCE</scope>
</reference>
<dbReference type="Pfam" id="PF22936">
    <property type="entry name" value="Pol_BBD"/>
    <property type="match status" value="1"/>
</dbReference>
<evidence type="ECO:0000313" key="3">
    <source>
        <dbReference type="Proteomes" id="UP001151760"/>
    </source>
</evidence>
<dbReference type="Proteomes" id="UP001151760">
    <property type="component" value="Unassembled WGS sequence"/>
</dbReference>
<keyword evidence="3" id="KW-1185">Reference proteome</keyword>